<dbReference type="EMBL" id="CASHTH010004519">
    <property type="protein sequence ID" value="CAI8058445.1"/>
    <property type="molecule type" value="Genomic_DNA"/>
</dbReference>
<reference evidence="2" key="1">
    <citation type="submission" date="2023-03" db="EMBL/GenBank/DDBJ databases">
        <authorList>
            <person name="Steffen K."/>
            <person name="Cardenas P."/>
        </authorList>
    </citation>
    <scope>NUCLEOTIDE SEQUENCE</scope>
</reference>
<name>A0AA35U1H6_GEOBA</name>
<dbReference type="AlphaFoldDB" id="A0AA35U1H6"/>
<accession>A0AA35U1H6</accession>
<evidence type="ECO:0000259" key="1">
    <source>
        <dbReference type="PROSITE" id="PS50017"/>
    </source>
</evidence>
<dbReference type="InterPro" id="IPR000488">
    <property type="entry name" value="Death_dom"/>
</dbReference>
<proteinExistence type="predicted"/>
<feature type="domain" description="Death" evidence="1">
    <location>
        <begin position="264"/>
        <end position="305"/>
    </location>
</feature>
<comment type="caution">
    <text evidence="2">The sequence shown here is derived from an EMBL/GenBank/DDBJ whole genome shotgun (WGS) entry which is preliminary data.</text>
</comment>
<organism evidence="2 3">
    <name type="scientific">Geodia barretti</name>
    <name type="common">Barrett's horny sponge</name>
    <dbReference type="NCBI Taxonomy" id="519541"/>
    <lineage>
        <taxon>Eukaryota</taxon>
        <taxon>Metazoa</taxon>
        <taxon>Porifera</taxon>
        <taxon>Demospongiae</taxon>
        <taxon>Heteroscleromorpha</taxon>
        <taxon>Tetractinellida</taxon>
        <taxon>Astrophorina</taxon>
        <taxon>Geodiidae</taxon>
        <taxon>Geodia</taxon>
    </lineage>
</organism>
<dbReference type="Gene3D" id="1.10.533.10">
    <property type="entry name" value="Death Domain, Fas"/>
    <property type="match status" value="1"/>
</dbReference>
<dbReference type="SUPFAM" id="SSF47986">
    <property type="entry name" value="DEATH domain"/>
    <property type="match status" value="1"/>
</dbReference>
<evidence type="ECO:0000313" key="2">
    <source>
        <dbReference type="EMBL" id="CAI8058445.1"/>
    </source>
</evidence>
<keyword evidence="3" id="KW-1185">Reference proteome</keyword>
<gene>
    <name evidence="2" type="ORF">GBAR_LOCUS31785</name>
</gene>
<dbReference type="GO" id="GO:0007165">
    <property type="term" value="P:signal transduction"/>
    <property type="evidence" value="ECO:0007669"/>
    <property type="project" value="InterPro"/>
</dbReference>
<evidence type="ECO:0000313" key="3">
    <source>
        <dbReference type="Proteomes" id="UP001174909"/>
    </source>
</evidence>
<dbReference type="PROSITE" id="PS50017">
    <property type="entry name" value="DEATH_DOMAIN"/>
    <property type="match status" value="1"/>
</dbReference>
<sequence length="307" mass="34177">MALLKYFIGRDPLASWRRIIVVLDMMRGYGGREAADKIRHLAEPVTDPTLTINNLCHVTSSIEDWRWWGLGGLGEYNHGLGVPDDVMREIRYDAANPTEEDKKTGVLLYFLHNVPSASWERVAGVLYYMEEEKALQAVKEFMTVSPVSPLLLLNNMLYTYGVFSPPSSPDLPSLPTETSSSTHFPLPIVVANMHQIASSSIIGTEAKMSLVNGGPKLDDVISRKSLTVMPGIISITGRHLGHFWTSLDSKKLPLPTALLTSALQKRECLEVWKEKRGREATYRALISAAEEAGDQLLADNIRDMLEK</sequence>
<dbReference type="Proteomes" id="UP001174909">
    <property type="component" value="Unassembled WGS sequence"/>
</dbReference>
<protein>
    <recommendedName>
        <fullName evidence="1">Death domain-containing protein</fullName>
    </recommendedName>
</protein>
<dbReference type="InterPro" id="IPR011029">
    <property type="entry name" value="DEATH-like_dom_sf"/>
</dbReference>